<keyword evidence="1" id="KW-1133">Transmembrane helix</keyword>
<evidence type="ECO:0000313" key="3">
    <source>
        <dbReference type="Proteomes" id="UP000215914"/>
    </source>
</evidence>
<evidence type="ECO:0000313" key="2">
    <source>
        <dbReference type="EMBL" id="KAF5792139.1"/>
    </source>
</evidence>
<dbReference type="EMBL" id="MNCJ02000324">
    <property type="protein sequence ID" value="KAF5792139.1"/>
    <property type="molecule type" value="Genomic_DNA"/>
</dbReference>
<comment type="caution">
    <text evidence="2">The sequence shown here is derived from an EMBL/GenBank/DDBJ whole genome shotgun (WGS) entry which is preliminary data.</text>
</comment>
<organism evidence="2 3">
    <name type="scientific">Helianthus annuus</name>
    <name type="common">Common sunflower</name>
    <dbReference type="NCBI Taxonomy" id="4232"/>
    <lineage>
        <taxon>Eukaryota</taxon>
        <taxon>Viridiplantae</taxon>
        <taxon>Streptophyta</taxon>
        <taxon>Embryophyta</taxon>
        <taxon>Tracheophyta</taxon>
        <taxon>Spermatophyta</taxon>
        <taxon>Magnoliopsida</taxon>
        <taxon>eudicotyledons</taxon>
        <taxon>Gunneridae</taxon>
        <taxon>Pentapetalae</taxon>
        <taxon>asterids</taxon>
        <taxon>campanulids</taxon>
        <taxon>Asterales</taxon>
        <taxon>Asteraceae</taxon>
        <taxon>Asteroideae</taxon>
        <taxon>Heliantheae alliance</taxon>
        <taxon>Heliantheae</taxon>
        <taxon>Helianthus</taxon>
    </lineage>
</organism>
<keyword evidence="3" id="KW-1185">Reference proteome</keyword>
<reference evidence="2" key="1">
    <citation type="journal article" date="2017" name="Nature">
        <title>The sunflower genome provides insights into oil metabolism, flowering and Asterid evolution.</title>
        <authorList>
            <person name="Badouin H."/>
            <person name="Gouzy J."/>
            <person name="Grassa C.J."/>
            <person name="Murat F."/>
            <person name="Staton S.E."/>
            <person name="Cottret L."/>
            <person name="Lelandais-Briere C."/>
            <person name="Owens G.L."/>
            <person name="Carrere S."/>
            <person name="Mayjonade B."/>
            <person name="Legrand L."/>
            <person name="Gill N."/>
            <person name="Kane N.C."/>
            <person name="Bowers J.E."/>
            <person name="Hubner S."/>
            <person name="Bellec A."/>
            <person name="Berard A."/>
            <person name="Berges H."/>
            <person name="Blanchet N."/>
            <person name="Boniface M.C."/>
            <person name="Brunel D."/>
            <person name="Catrice O."/>
            <person name="Chaidir N."/>
            <person name="Claudel C."/>
            <person name="Donnadieu C."/>
            <person name="Faraut T."/>
            <person name="Fievet G."/>
            <person name="Helmstetter N."/>
            <person name="King M."/>
            <person name="Knapp S.J."/>
            <person name="Lai Z."/>
            <person name="Le Paslier M.C."/>
            <person name="Lippi Y."/>
            <person name="Lorenzon L."/>
            <person name="Mandel J.R."/>
            <person name="Marage G."/>
            <person name="Marchand G."/>
            <person name="Marquand E."/>
            <person name="Bret-Mestries E."/>
            <person name="Morien E."/>
            <person name="Nambeesan S."/>
            <person name="Nguyen T."/>
            <person name="Pegot-Espagnet P."/>
            <person name="Pouilly N."/>
            <person name="Raftis F."/>
            <person name="Sallet E."/>
            <person name="Schiex T."/>
            <person name="Thomas J."/>
            <person name="Vandecasteele C."/>
            <person name="Vares D."/>
            <person name="Vear F."/>
            <person name="Vautrin S."/>
            <person name="Crespi M."/>
            <person name="Mangin B."/>
            <person name="Burke J.M."/>
            <person name="Salse J."/>
            <person name="Munos S."/>
            <person name="Vincourt P."/>
            <person name="Rieseberg L.H."/>
            <person name="Langlade N.B."/>
        </authorList>
    </citation>
    <scope>NUCLEOTIDE SEQUENCE</scope>
    <source>
        <tissue evidence="2">Leaves</tissue>
    </source>
</reference>
<dbReference type="Proteomes" id="UP000215914">
    <property type="component" value="Unassembled WGS sequence"/>
</dbReference>
<feature type="transmembrane region" description="Helical" evidence="1">
    <location>
        <begin position="79"/>
        <end position="99"/>
    </location>
</feature>
<evidence type="ECO:0000256" key="1">
    <source>
        <dbReference type="SAM" id="Phobius"/>
    </source>
</evidence>
<reference evidence="2" key="2">
    <citation type="submission" date="2020-06" db="EMBL/GenBank/DDBJ databases">
        <title>Helianthus annuus Genome sequencing and assembly Release 2.</title>
        <authorList>
            <person name="Gouzy J."/>
            <person name="Langlade N."/>
            <person name="Munos S."/>
        </authorList>
    </citation>
    <scope>NUCLEOTIDE SEQUENCE</scope>
    <source>
        <tissue evidence="2">Leaves</tissue>
    </source>
</reference>
<sequence>MLVSDLCHFLCFLIDEYYNGIKRRMTLMSCLKIHIQTKTHFILSFQTATKTQAWLSQTASEHDSKKKETDDGEDLEDELFLFLIFLIFFFCCLLCIFQLRIKKYIILY</sequence>
<keyword evidence="1" id="KW-0472">Membrane</keyword>
<proteinExistence type="predicted"/>
<accession>A0A9K3N9P4</accession>
<protein>
    <submittedName>
        <fullName evidence="2">Uncharacterized protein</fullName>
    </submittedName>
</protein>
<gene>
    <name evidence="2" type="ORF">HanXRQr2_Chr09g0402671</name>
</gene>
<dbReference type="AlphaFoldDB" id="A0A9K3N9P4"/>
<name>A0A9K3N9P4_HELAN</name>
<keyword evidence="1" id="KW-0812">Transmembrane</keyword>
<dbReference type="Gramene" id="mRNA:HanXRQr2_Chr09g0402671">
    <property type="protein sequence ID" value="CDS:HanXRQr2_Chr09g0402671.1"/>
    <property type="gene ID" value="HanXRQr2_Chr09g0402671"/>
</dbReference>